<dbReference type="SUPFAM" id="SSF52047">
    <property type="entry name" value="RNI-like"/>
    <property type="match status" value="1"/>
</dbReference>
<name>A0A9P6KE79_9FUNG</name>
<dbReference type="InterPro" id="IPR032675">
    <property type="entry name" value="LRR_dom_sf"/>
</dbReference>
<evidence type="ECO:0008006" key="4">
    <source>
        <dbReference type="Google" id="ProtNLM"/>
    </source>
</evidence>
<dbReference type="AlphaFoldDB" id="A0A9P6KE79"/>
<accession>A0A9P6KE79</accession>
<evidence type="ECO:0000313" key="2">
    <source>
        <dbReference type="EMBL" id="KAF9581457.1"/>
    </source>
</evidence>
<feature type="region of interest" description="Disordered" evidence="1">
    <location>
        <begin position="568"/>
        <end position="600"/>
    </location>
</feature>
<dbReference type="Gene3D" id="3.80.10.10">
    <property type="entry name" value="Ribonuclease Inhibitor"/>
    <property type="match status" value="1"/>
</dbReference>
<gene>
    <name evidence="2" type="ORF">BGW38_001510</name>
</gene>
<sequence>MTPISPFNLPEICIRLAPYIDEASILNCMLVCQEWYYTFLPALYSTLPLSLPVRSKVWRSEYTNDAYSMELWGRLMNRPKLLQAPCHCEYGKNTPCVHRIALRFGHFVRELIIVDPAALSDLSIQKIQRGNEFINSYKASIDRRRRAMKGRSPRFEITVSNHRNIFPRLHRLEFQPILFTYFDSTLSSLQRVDRFMSFAKESESTLQSLSENWAAVSQQHHNHFVTEFLKWLQECSGRNHHTLSTPAVGTRLTHGVKLTSLRLTSWKFSLEVLSQIINLCPCLDSLALAKVEVLPPGSESVPNGTLSQSMAQHLNLKKPIEIPTESVLDTKHVRSLSLTEATFSTELLEFRCPSVRELIIDVKSGYCPSWDVEFLGSRTTLCTRFVWTLPQVEKIKYFPRSWDSLGIFGSSIIDYPATALGWSRRERNRKNYAQLARQQMDSSMTKSAMRPIEEWPSDHLQTLIYIGARLTHRQVARLTFPANRLVNLNLSWDSQLGGSGILRILSCCSHLRRLIIAGVYLWLDEHMEALEEKPWICHNLEELSILVSISRRYATEGDHRCPFQFHDHLSSNQHRNQPDRSSPHSTFQLHSTSHGAKDNPSKHLRELHLCQKKELQEQARKVDYFIQQYQNANGPALCINHPAVPLFFKRISEMVKLQELNLGEGYNQSSLCCGLPWTIGNGLETLDQLTDMRVLHLTSWVGMMGVPELKWMRTHWPHLKRLIIRDYEINRVYSGSLRDACRETNSQHTEIQYRNEYHAVADDELYFSPDRCELQ</sequence>
<feature type="compositionally biased region" description="Polar residues" evidence="1">
    <location>
        <begin position="583"/>
        <end position="594"/>
    </location>
</feature>
<protein>
    <recommendedName>
        <fullName evidence="4">F-box domain-containing protein</fullName>
    </recommendedName>
</protein>
<reference evidence="2" key="1">
    <citation type="journal article" date="2020" name="Fungal Divers.">
        <title>Resolving the Mortierellaceae phylogeny through synthesis of multi-gene phylogenetics and phylogenomics.</title>
        <authorList>
            <person name="Vandepol N."/>
            <person name="Liber J."/>
            <person name="Desiro A."/>
            <person name="Na H."/>
            <person name="Kennedy M."/>
            <person name="Barry K."/>
            <person name="Grigoriev I.V."/>
            <person name="Miller A.N."/>
            <person name="O'Donnell K."/>
            <person name="Stajich J.E."/>
            <person name="Bonito G."/>
        </authorList>
    </citation>
    <scope>NUCLEOTIDE SEQUENCE</scope>
    <source>
        <strain evidence="2">KOD1015</strain>
    </source>
</reference>
<dbReference type="Proteomes" id="UP000780801">
    <property type="component" value="Unassembled WGS sequence"/>
</dbReference>
<evidence type="ECO:0000256" key="1">
    <source>
        <dbReference type="SAM" id="MobiDB-lite"/>
    </source>
</evidence>
<dbReference type="EMBL" id="JAABOA010001482">
    <property type="protein sequence ID" value="KAF9581457.1"/>
    <property type="molecule type" value="Genomic_DNA"/>
</dbReference>
<comment type="caution">
    <text evidence="2">The sequence shown here is derived from an EMBL/GenBank/DDBJ whole genome shotgun (WGS) entry which is preliminary data.</text>
</comment>
<organism evidence="2 3">
    <name type="scientific">Lunasporangiospora selenospora</name>
    <dbReference type="NCBI Taxonomy" id="979761"/>
    <lineage>
        <taxon>Eukaryota</taxon>
        <taxon>Fungi</taxon>
        <taxon>Fungi incertae sedis</taxon>
        <taxon>Mucoromycota</taxon>
        <taxon>Mortierellomycotina</taxon>
        <taxon>Mortierellomycetes</taxon>
        <taxon>Mortierellales</taxon>
        <taxon>Mortierellaceae</taxon>
        <taxon>Lunasporangiospora</taxon>
    </lineage>
</organism>
<keyword evidence="3" id="KW-1185">Reference proteome</keyword>
<evidence type="ECO:0000313" key="3">
    <source>
        <dbReference type="Proteomes" id="UP000780801"/>
    </source>
</evidence>
<proteinExistence type="predicted"/>
<dbReference type="OrthoDB" id="2383684at2759"/>